<keyword evidence="6" id="KW-1185">Reference proteome</keyword>
<dbReference type="PROSITE" id="PS50111">
    <property type="entry name" value="CHEMOTAXIS_TRANSDUC_2"/>
    <property type="match status" value="1"/>
</dbReference>
<organism evidence="5 6">
    <name type="scientific">Pannonibacter anstelovis</name>
    <dbReference type="NCBI Taxonomy" id="3121537"/>
    <lineage>
        <taxon>Bacteria</taxon>
        <taxon>Pseudomonadati</taxon>
        <taxon>Pseudomonadota</taxon>
        <taxon>Alphaproteobacteria</taxon>
        <taxon>Hyphomicrobiales</taxon>
        <taxon>Stappiaceae</taxon>
        <taxon>Pannonibacter</taxon>
    </lineage>
</organism>
<evidence type="ECO:0000256" key="2">
    <source>
        <dbReference type="ARBA" id="ARBA00029447"/>
    </source>
</evidence>
<dbReference type="InterPro" id="IPR004090">
    <property type="entry name" value="Chemotax_Me-accpt_rcpt"/>
</dbReference>
<comment type="similarity">
    <text evidence="2">Belongs to the methyl-accepting chemotaxis (MCP) protein family.</text>
</comment>
<evidence type="ECO:0000256" key="3">
    <source>
        <dbReference type="PROSITE-ProRule" id="PRU00284"/>
    </source>
</evidence>
<dbReference type="PRINTS" id="PR00260">
    <property type="entry name" value="CHEMTRNSDUCR"/>
</dbReference>
<reference evidence="5 6" key="1">
    <citation type="submission" date="2024-02" db="EMBL/GenBank/DDBJ databases">
        <title>A new putative Pannonibacter species isolated from two cases of bloodstream infections in paediatric patients.</title>
        <authorList>
            <person name="Castellana S."/>
            <person name="De Laurentiis V."/>
            <person name="Grassi M."/>
            <person name="De Leonardis F."/>
            <person name="Mosca A."/>
            <person name="De Carlo C."/>
            <person name="Sparapano E."/>
            <person name="Ronga L."/>
            <person name="Santacroce L."/>
            <person name="Chironna M."/>
            <person name="De Robertis A."/>
            <person name="Bianco A."/>
            <person name="Del Sambro L."/>
            <person name="Capozzi L."/>
            <person name="Parisi A."/>
        </authorList>
    </citation>
    <scope>NUCLEOTIDE SEQUENCE [LARGE SCALE GENOMIC DNA]</scope>
    <source>
        <strain evidence="5 6">Pt2</strain>
    </source>
</reference>
<evidence type="ECO:0000313" key="6">
    <source>
        <dbReference type="Proteomes" id="UP001380822"/>
    </source>
</evidence>
<feature type="domain" description="Methyl-accepting transducer" evidence="4">
    <location>
        <begin position="253"/>
        <end position="475"/>
    </location>
</feature>
<dbReference type="PANTHER" id="PTHR32089:SF112">
    <property type="entry name" value="LYSOZYME-LIKE PROTEIN-RELATED"/>
    <property type="match status" value="1"/>
</dbReference>
<proteinExistence type="inferred from homology"/>
<gene>
    <name evidence="5" type="ORF">V6L76_18665</name>
</gene>
<dbReference type="RefSeq" id="WP_334252745.1">
    <property type="nucleotide sequence ID" value="NZ_JBAKBE010000013.1"/>
</dbReference>
<dbReference type="Pfam" id="PF00015">
    <property type="entry name" value="MCPsignal"/>
    <property type="match status" value="1"/>
</dbReference>
<evidence type="ECO:0000313" key="5">
    <source>
        <dbReference type="EMBL" id="MEH0098293.1"/>
    </source>
</evidence>
<evidence type="ECO:0000256" key="1">
    <source>
        <dbReference type="ARBA" id="ARBA00023224"/>
    </source>
</evidence>
<sequence length="491" mass="53129">MASLFSIGNMQRSINRDALQALDDLPVAVMTCDLSSFCIDYANKASIGLVDKLKHILNLDPSKIVGTCIDVFHKHPEHQRRIIGDPKKLPHKARIKLGGEVIDLHISAIYDAAGRYTKASLVWSIVTEQYKADRETKRLLQMIDKMPINVMTCDPKTFEINYVNQTSLKTLEAVEKYLPVKVKDLLGSSIDVFHKHPGHQRKILSDPSNLPWRANIKVGPETLRLDVSAIQDTDGSYLGPMLSWSIITDQTHVTDQISGVVTTMNEIGSELDNTAASMLHTAEAAGSQATSVSSAAEEMAASFSEIAHQMTTAAQKSRAATEQADSTAGQIEALKNASESIGTIMGTIQSIADQTKLLALNATIEAARAGELGRGFAVVAAEVKGLSEQTSRETEQIRAQIEAMQSQTSGAMTAIRSIIDMIRELDSLSSAVAAAMTQQQAASQEVTRAISSVSDASNKTRMSAQTVMGMVDKVKGVQKANSEIEAFLKSR</sequence>
<evidence type="ECO:0000259" key="4">
    <source>
        <dbReference type="PROSITE" id="PS50111"/>
    </source>
</evidence>
<dbReference type="Gene3D" id="1.10.287.950">
    <property type="entry name" value="Methyl-accepting chemotaxis protein"/>
    <property type="match status" value="1"/>
</dbReference>
<name>A0ABU7ZT52_9HYPH</name>
<protein>
    <submittedName>
        <fullName evidence="5">Methyl-accepting chemotaxis protein</fullName>
    </submittedName>
</protein>
<dbReference type="SMART" id="SM00283">
    <property type="entry name" value="MA"/>
    <property type="match status" value="1"/>
</dbReference>
<dbReference type="PANTHER" id="PTHR32089">
    <property type="entry name" value="METHYL-ACCEPTING CHEMOTAXIS PROTEIN MCPB"/>
    <property type="match status" value="1"/>
</dbReference>
<comment type="caution">
    <text evidence="5">The sequence shown here is derived from an EMBL/GenBank/DDBJ whole genome shotgun (WGS) entry which is preliminary data.</text>
</comment>
<dbReference type="InterPro" id="IPR004089">
    <property type="entry name" value="MCPsignal_dom"/>
</dbReference>
<dbReference type="Gene3D" id="3.30.450.20">
    <property type="entry name" value="PAS domain"/>
    <property type="match status" value="2"/>
</dbReference>
<dbReference type="SUPFAM" id="SSF58104">
    <property type="entry name" value="Methyl-accepting chemotaxis protein (MCP) signaling domain"/>
    <property type="match status" value="1"/>
</dbReference>
<dbReference type="EMBL" id="JBAKBE010000013">
    <property type="protein sequence ID" value="MEH0098293.1"/>
    <property type="molecule type" value="Genomic_DNA"/>
</dbReference>
<keyword evidence="1 3" id="KW-0807">Transducer</keyword>
<accession>A0ABU7ZT52</accession>
<dbReference type="Proteomes" id="UP001380822">
    <property type="component" value="Unassembled WGS sequence"/>
</dbReference>